<evidence type="ECO:0000256" key="5">
    <source>
        <dbReference type="ARBA" id="ARBA00022833"/>
    </source>
</evidence>
<keyword evidence="6" id="KW-0539">Nucleus</keyword>
<dbReference type="GO" id="GO:0005634">
    <property type="term" value="C:nucleus"/>
    <property type="evidence" value="ECO:0007669"/>
    <property type="project" value="UniProtKB-SubCell"/>
</dbReference>
<evidence type="ECO:0000256" key="6">
    <source>
        <dbReference type="ARBA" id="ARBA00023242"/>
    </source>
</evidence>
<evidence type="ECO:0000256" key="1">
    <source>
        <dbReference type="ARBA" id="ARBA00004123"/>
    </source>
</evidence>
<dbReference type="PANTHER" id="PTHR40626">
    <property type="entry name" value="MIP31509P"/>
    <property type="match status" value="1"/>
</dbReference>
<name>A0A9P4X4B4_9HYPO</name>
<dbReference type="GO" id="GO:0000978">
    <property type="term" value="F:RNA polymerase II cis-regulatory region sequence-specific DNA binding"/>
    <property type="evidence" value="ECO:0007669"/>
    <property type="project" value="InterPro"/>
</dbReference>
<accession>A0A9P4X4B4</accession>
<feature type="domain" description="C2H2-type" evidence="9">
    <location>
        <begin position="34"/>
        <end position="61"/>
    </location>
</feature>
<keyword evidence="5" id="KW-0862">Zinc</keyword>
<dbReference type="AlphaFoldDB" id="A0A9P4X4B4"/>
<dbReference type="GO" id="GO:0006351">
    <property type="term" value="P:DNA-templated transcription"/>
    <property type="evidence" value="ECO:0007669"/>
    <property type="project" value="InterPro"/>
</dbReference>
<dbReference type="PROSITE" id="PS50157">
    <property type="entry name" value="ZINC_FINGER_C2H2_2"/>
    <property type="match status" value="2"/>
</dbReference>
<reference evidence="10 11" key="1">
    <citation type="submission" date="2018-06" db="EMBL/GenBank/DDBJ databases">
        <title>Genome analysis of cellulolytic fungus Trichoderma lentiforme CFAM-422.</title>
        <authorList>
            <person name="Steindorff A.S."/>
            <person name="Formighieri E.F."/>
            <person name="Midorikawa G.E.O."/>
            <person name="Tamietti M.S."/>
            <person name="Ramos E.Z."/>
            <person name="Silva A.S."/>
            <person name="Bon E.P.S."/>
            <person name="Mendes T.D."/>
            <person name="Damaso M.C.T."/>
            <person name="Favaro L.C.L."/>
        </authorList>
    </citation>
    <scope>NUCLEOTIDE SEQUENCE [LARGE SCALE GENOMIC DNA]</scope>
    <source>
        <strain evidence="10 11">CFAM-422</strain>
    </source>
</reference>
<dbReference type="GO" id="GO:0008270">
    <property type="term" value="F:zinc ion binding"/>
    <property type="evidence" value="ECO:0007669"/>
    <property type="project" value="UniProtKB-KW"/>
</dbReference>
<evidence type="ECO:0000259" key="9">
    <source>
        <dbReference type="PROSITE" id="PS50157"/>
    </source>
</evidence>
<dbReference type="InterPro" id="IPR051059">
    <property type="entry name" value="VerF-like"/>
</dbReference>
<dbReference type="EMBL" id="QLNT01000032">
    <property type="protein sequence ID" value="KAF3056691.1"/>
    <property type="molecule type" value="Genomic_DNA"/>
</dbReference>
<keyword evidence="4 7" id="KW-0863">Zinc-finger</keyword>
<organism evidence="10 11">
    <name type="scientific">Trichoderma lentiforme</name>
    <dbReference type="NCBI Taxonomy" id="1567552"/>
    <lineage>
        <taxon>Eukaryota</taxon>
        <taxon>Fungi</taxon>
        <taxon>Dikarya</taxon>
        <taxon>Ascomycota</taxon>
        <taxon>Pezizomycotina</taxon>
        <taxon>Sordariomycetes</taxon>
        <taxon>Hypocreomycetidae</taxon>
        <taxon>Hypocreales</taxon>
        <taxon>Hypocreaceae</taxon>
        <taxon>Trichoderma</taxon>
    </lineage>
</organism>
<gene>
    <name evidence="10" type="ORF">CFAM422_012750</name>
</gene>
<keyword evidence="11" id="KW-1185">Reference proteome</keyword>
<evidence type="ECO:0000256" key="4">
    <source>
        <dbReference type="ARBA" id="ARBA00022771"/>
    </source>
</evidence>
<comment type="subcellular location">
    <subcellularLocation>
        <location evidence="1">Nucleus</location>
    </subcellularLocation>
</comment>
<dbReference type="CDD" id="cd12148">
    <property type="entry name" value="fungal_TF_MHR"/>
    <property type="match status" value="1"/>
</dbReference>
<dbReference type="FunFam" id="3.30.160.60:FF:000145">
    <property type="entry name" value="Zinc finger protein 574"/>
    <property type="match status" value="1"/>
</dbReference>
<dbReference type="GO" id="GO:0000981">
    <property type="term" value="F:DNA-binding transcription factor activity, RNA polymerase II-specific"/>
    <property type="evidence" value="ECO:0007669"/>
    <property type="project" value="InterPro"/>
</dbReference>
<evidence type="ECO:0000313" key="10">
    <source>
        <dbReference type="EMBL" id="KAF3056691.1"/>
    </source>
</evidence>
<feature type="region of interest" description="Disordered" evidence="8">
    <location>
        <begin position="1"/>
        <end position="21"/>
    </location>
</feature>
<dbReference type="InterPro" id="IPR036236">
    <property type="entry name" value="Znf_C2H2_sf"/>
</dbReference>
<comment type="caution">
    <text evidence="10">The sequence shown here is derived from an EMBL/GenBank/DDBJ whole genome shotgun (WGS) entry which is preliminary data.</text>
</comment>
<dbReference type="Pfam" id="PF00096">
    <property type="entry name" value="zf-C2H2"/>
    <property type="match status" value="2"/>
</dbReference>
<proteinExistence type="predicted"/>
<evidence type="ECO:0000313" key="11">
    <source>
        <dbReference type="Proteomes" id="UP000801864"/>
    </source>
</evidence>
<dbReference type="PANTHER" id="PTHR40626:SF11">
    <property type="entry name" value="ZINC FINGER PROTEIN YPR022C"/>
    <property type="match status" value="1"/>
</dbReference>
<evidence type="ECO:0000256" key="7">
    <source>
        <dbReference type="PROSITE-ProRule" id="PRU00042"/>
    </source>
</evidence>
<dbReference type="Pfam" id="PF04082">
    <property type="entry name" value="Fungal_trans"/>
    <property type="match status" value="1"/>
</dbReference>
<evidence type="ECO:0000256" key="3">
    <source>
        <dbReference type="ARBA" id="ARBA00022737"/>
    </source>
</evidence>
<protein>
    <submittedName>
        <fullName evidence="10">Zinc finger protein</fullName>
    </submittedName>
</protein>
<dbReference type="SUPFAM" id="SSF57667">
    <property type="entry name" value="beta-beta-alpha zinc fingers"/>
    <property type="match status" value="1"/>
</dbReference>
<dbReference type="Gene3D" id="3.30.160.60">
    <property type="entry name" value="Classic Zinc Finger"/>
    <property type="match status" value="2"/>
</dbReference>
<dbReference type="FunFam" id="3.30.160.60:FF:000303">
    <property type="entry name" value="Zinc finger protein 41"/>
    <property type="match status" value="1"/>
</dbReference>
<sequence>MPADSGTAGVEDQTARHHEADLQRKLRTRQFRGWKCPHCDQAFKKREHMVRHIRSHTKERPFACDICSKSYGRRDSLVRHARTHDRVGNGTVLMTRPLMPSPTGLSKRDWRRCSLSSSCALIRDAGEDSAASHQSLSRRSDIHDDLLSANDPPDESACFPDSIGLATDNIHPHNNWAASGTDIEPTAYLSSPLNSSTRADTSSLSVDQASNVWGSWTDLELFDFGGNTYDPSWLVGRSFDINVLTSSISAAASPWVYGDFSANLTQSQLNERSDGEHSVEQSIADNNVRTQVRNRWHTRPLIESAHPYALKRPENPDRVDEAYRAGLSSRLRPSPHDDVLPSADFLNICIKLYFAKFQPIFPIVHAPSFRPSSESALLLLSICSLGALFVGSAGAAARGRGIFMKLNKAILASWEVYIYRGGREALAVAQAVVLGQTFGMLSGNPNDLLLTESFHGTVIAWARQAGMFKIKDSLLEANHFDPDDLETAWASWSQTEETVRVLAALHIHDSEFATIFHHEPLLRHEPGRLPRCCADELFTASTASQWQTMIKLLHSSPSTSESQHQTPSVGVAATPNSYSFMNAYVLLSGHNAAIQEARCAILTEAMIGDFHYRLTTWYDAYFPSIRYRDPHFLIVLWHETFMSLYVCFDLLERVIGREGLSMRDGDLARIRDWTARVEGQRCVIHAMLIYKRLQTLPIIAEPAIHVPKALFYAGLVVYCYAKFRPNDAPHGDVDIPELRSSDLGRLSTQTQTSTEPPTASLRQFDPSTLYNITDLLRRQGHWELSRRFSSILEALIDDLADSTVGNL</sequence>
<dbReference type="InterPro" id="IPR007219">
    <property type="entry name" value="XnlR_reg_dom"/>
</dbReference>
<dbReference type="PROSITE" id="PS00028">
    <property type="entry name" value="ZINC_FINGER_C2H2_1"/>
    <property type="match status" value="2"/>
</dbReference>
<evidence type="ECO:0000256" key="8">
    <source>
        <dbReference type="SAM" id="MobiDB-lite"/>
    </source>
</evidence>
<evidence type="ECO:0000256" key="2">
    <source>
        <dbReference type="ARBA" id="ARBA00022723"/>
    </source>
</evidence>
<dbReference type="InterPro" id="IPR013087">
    <property type="entry name" value="Znf_C2H2_type"/>
</dbReference>
<dbReference type="SMART" id="SM00355">
    <property type="entry name" value="ZnF_C2H2"/>
    <property type="match status" value="2"/>
</dbReference>
<keyword evidence="2" id="KW-0479">Metal-binding</keyword>
<dbReference type="GO" id="GO:0000785">
    <property type="term" value="C:chromatin"/>
    <property type="evidence" value="ECO:0007669"/>
    <property type="project" value="TreeGrafter"/>
</dbReference>
<dbReference type="Proteomes" id="UP000801864">
    <property type="component" value="Unassembled WGS sequence"/>
</dbReference>
<keyword evidence="3" id="KW-0677">Repeat</keyword>
<feature type="domain" description="C2H2-type" evidence="9">
    <location>
        <begin position="62"/>
        <end position="84"/>
    </location>
</feature>